<keyword evidence="2" id="KW-1185">Reference proteome</keyword>
<comment type="caution">
    <text evidence="1">The sequence shown here is derived from an EMBL/GenBank/DDBJ whole genome shotgun (WGS) entry which is preliminary data.</text>
</comment>
<organism evidence="1 2">
    <name type="scientific">Psophocarpus tetragonolobus</name>
    <name type="common">Winged bean</name>
    <name type="synonym">Dolichos tetragonolobus</name>
    <dbReference type="NCBI Taxonomy" id="3891"/>
    <lineage>
        <taxon>Eukaryota</taxon>
        <taxon>Viridiplantae</taxon>
        <taxon>Streptophyta</taxon>
        <taxon>Embryophyta</taxon>
        <taxon>Tracheophyta</taxon>
        <taxon>Spermatophyta</taxon>
        <taxon>Magnoliopsida</taxon>
        <taxon>eudicotyledons</taxon>
        <taxon>Gunneridae</taxon>
        <taxon>Pentapetalae</taxon>
        <taxon>rosids</taxon>
        <taxon>fabids</taxon>
        <taxon>Fabales</taxon>
        <taxon>Fabaceae</taxon>
        <taxon>Papilionoideae</taxon>
        <taxon>50 kb inversion clade</taxon>
        <taxon>NPAAA clade</taxon>
        <taxon>indigoferoid/millettioid clade</taxon>
        <taxon>Phaseoleae</taxon>
        <taxon>Psophocarpus</taxon>
    </lineage>
</organism>
<protein>
    <submittedName>
        <fullName evidence="1">Uncharacterized protein</fullName>
    </submittedName>
</protein>
<proteinExistence type="predicted"/>
<sequence length="141" mass="16395">MLILGSRTEGEKKKVISFLAAVDYGIKTIKEIILSEMNVFYFDERFCVRNTLDYGILLVLHSIVEKVFTVLNKPSATTNKKKEESTRNIRCCKDHYGGRESLMSTHKKKEESTRNRGLLQRPLWRQGIFDGLFFCIRNTEL</sequence>
<evidence type="ECO:0000313" key="1">
    <source>
        <dbReference type="EMBL" id="KAK7391052.1"/>
    </source>
</evidence>
<gene>
    <name evidence="1" type="ORF">VNO78_19370</name>
</gene>
<accession>A0AAN9S841</accession>
<reference evidence="1 2" key="1">
    <citation type="submission" date="2024-01" db="EMBL/GenBank/DDBJ databases">
        <title>The genomes of 5 underutilized Papilionoideae crops provide insights into root nodulation and disease resistanc.</title>
        <authorList>
            <person name="Jiang F."/>
        </authorList>
    </citation>
    <scope>NUCLEOTIDE SEQUENCE [LARGE SCALE GENOMIC DNA]</scope>
    <source>
        <strain evidence="1">DUOXIRENSHENG_FW03</strain>
        <tissue evidence="1">Leaves</tissue>
    </source>
</reference>
<dbReference type="AlphaFoldDB" id="A0AAN9S841"/>
<evidence type="ECO:0000313" key="2">
    <source>
        <dbReference type="Proteomes" id="UP001386955"/>
    </source>
</evidence>
<name>A0AAN9S841_PSOTE</name>
<dbReference type="Proteomes" id="UP001386955">
    <property type="component" value="Unassembled WGS sequence"/>
</dbReference>
<dbReference type="EMBL" id="JAYMYS010000005">
    <property type="protein sequence ID" value="KAK7391052.1"/>
    <property type="molecule type" value="Genomic_DNA"/>
</dbReference>